<proteinExistence type="inferred from homology"/>
<gene>
    <name evidence="8" type="ORF">E2F50_08945</name>
</gene>
<reference evidence="8 9" key="1">
    <citation type="submission" date="2019-03" db="EMBL/GenBank/DDBJ databases">
        <title>Rhizobium sp. nov., an bacterium isolated from biocrust in Mu Us Desert.</title>
        <authorList>
            <person name="Lixiong L."/>
        </authorList>
    </citation>
    <scope>NUCLEOTIDE SEQUENCE [LARGE SCALE GENOMIC DNA]</scope>
    <source>
        <strain evidence="8 9">SPY-1</strain>
    </source>
</reference>
<dbReference type="Proteomes" id="UP000295238">
    <property type="component" value="Unassembled WGS sequence"/>
</dbReference>
<evidence type="ECO:0000256" key="6">
    <source>
        <dbReference type="ARBA" id="ARBA00047321"/>
    </source>
</evidence>
<dbReference type="PANTHER" id="PTHR10742:SF410">
    <property type="entry name" value="LYSINE-SPECIFIC HISTONE DEMETHYLASE 2"/>
    <property type="match status" value="1"/>
</dbReference>
<evidence type="ECO:0000256" key="4">
    <source>
        <dbReference type="ARBA" id="ARBA00017871"/>
    </source>
</evidence>
<accession>A0A4R5UJI2</accession>
<dbReference type="GO" id="GO:0050361">
    <property type="term" value="F:tryptophan 2-monooxygenase activity"/>
    <property type="evidence" value="ECO:0007669"/>
    <property type="project" value="UniProtKB-EC"/>
</dbReference>
<dbReference type="SUPFAM" id="SSF51905">
    <property type="entry name" value="FAD/NAD(P)-binding domain"/>
    <property type="match status" value="1"/>
</dbReference>
<dbReference type="EMBL" id="SMTL01000002">
    <property type="protein sequence ID" value="TDK37021.1"/>
    <property type="molecule type" value="Genomic_DNA"/>
</dbReference>
<evidence type="ECO:0000256" key="5">
    <source>
        <dbReference type="ARBA" id="ARBA00023070"/>
    </source>
</evidence>
<dbReference type="PANTHER" id="PTHR10742">
    <property type="entry name" value="FLAVIN MONOAMINE OXIDASE"/>
    <property type="match status" value="1"/>
</dbReference>
<evidence type="ECO:0000313" key="8">
    <source>
        <dbReference type="EMBL" id="TDK37021.1"/>
    </source>
</evidence>
<evidence type="ECO:0000256" key="1">
    <source>
        <dbReference type="ARBA" id="ARBA00004814"/>
    </source>
</evidence>
<dbReference type="Pfam" id="PF01593">
    <property type="entry name" value="Amino_oxidase"/>
    <property type="match status" value="2"/>
</dbReference>
<keyword evidence="9" id="KW-1185">Reference proteome</keyword>
<sequence length="417" mass="44708">MNDSEPDIAIIGAGAAGIAAARQLSANNLSVVMLEALQRPGGRSWTHQSPVGPMDLGCGWLHSGGRNPWTRLAEQAGYEINRGPSAWGRQFRNLGFAKADQSEAWSAFDRWSKRLAIIPPASDRASEATEPDSPWTAYLQALSGYISGDELERISARDYAAYHEASTEDNWRLPAGYGTLIAASLPTDVQLHLNMPLQALSLDQQRVVLETQHGVLRPRAVIISVSTNVLAGETIRWPSALDPWRQAASDLPLGNNEKLFLEIIGPSPFEPETHVVGDPHDPATGSYYIRPFGRSVIECFLGGAGARNAAAEGSDAAFARAIDELTGLFGHSVRSQLRPLIASDWTRTASIGGGYSHALPGQAEARLILGQPLEDRIFFAGEATHRTDFSTAHGAFQSGVRAAQEALAALGNPAAAY</sequence>
<feature type="domain" description="Amine oxidase" evidence="7">
    <location>
        <begin position="16"/>
        <end position="79"/>
    </location>
</feature>
<dbReference type="OrthoDB" id="337830at2"/>
<feature type="domain" description="Amine oxidase" evidence="7">
    <location>
        <begin position="135"/>
        <end position="406"/>
    </location>
</feature>
<comment type="similarity">
    <text evidence="2">Belongs to the tryptophan 2-monooxygenase family.</text>
</comment>
<comment type="pathway">
    <text evidence="1">Plant hormone metabolism; auxin biosynthesis.</text>
</comment>
<organism evidence="8 9">
    <name type="scientific">Rhizobium deserti</name>
    <dbReference type="NCBI Taxonomy" id="2547961"/>
    <lineage>
        <taxon>Bacteria</taxon>
        <taxon>Pseudomonadati</taxon>
        <taxon>Pseudomonadota</taxon>
        <taxon>Alphaproteobacteria</taxon>
        <taxon>Hyphomicrobiales</taxon>
        <taxon>Rhizobiaceae</taxon>
        <taxon>Rhizobium/Agrobacterium group</taxon>
        <taxon>Rhizobium</taxon>
    </lineage>
</organism>
<name>A0A4R5UJI2_9HYPH</name>
<dbReference type="InterPro" id="IPR002937">
    <property type="entry name" value="Amino_oxidase"/>
</dbReference>
<dbReference type="PRINTS" id="PR00420">
    <property type="entry name" value="RNGMNOXGNASE"/>
</dbReference>
<dbReference type="InterPro" id="IPR050281">
    <property type="entry name" value="Flavin_monoamine_oxidase"/>
</dbReference>
<dbReference type="GO" id="GO:0009851">
    <property type="term" value="P:auxin biosynthetic process"/>
    <property type="evidence" value="ECO:0007669"/>
    <property type="project" value="UniProtKB-KW"/>
</dbReference>
<evidence type="ECO:0000259" key="7">
    <source>
        <dbReference type="Pfam" id="PF01593"/>
    </source>
</evidence>
<dbReference type="RefSeq" id="WP_133315789.1">
    <property type="nucleotide sequence ID" value="NZ_SMTL01000002.1"/>
</dbReference>
<dbReference type="InterPro" id="IPR036188">
    <property type="entry name" value="FAD/NAD-bd_sf"/>
</dbReference>
<protein>
    <recommendedName>
        <fullName evidence="4">Tryptophan 2-monooxygenase</fullName>
        <ecNumber evidence="3">1.13.12.3</ecNumber>
    </recommendedName>
</protein>
<comment type="catalytic activity">
    <reaction evidence="6">
        <text>L-tryptophan + O2 = indole-3-acetamide + CO2 + H2O</text>
        <dbReference type="Rhea" id="RHEA:16165"/>
        <dbReference type="ChEBI" id="CHEBI:15377"/>
        <dbReference type="ChEBI" id="CHEBI:15379"/>
        <dbReference type="ChEBI" id="CHEBI:16031"/>
        <dbReference type="ChEBI" id="CHEBI:16526"/>
        <dbReference type="ChEBI" id="CHEBI:57912"/>
        <dbReference type="EC" id="1.13.12.3"/>
    </reaction>
</comment>
<comment type="caution">
    <text evidence="8">The sequence shown here is derived from an EMBL/GenBank/DDBJ whole genome shotgun (WGS) entry which is preliminary data.</text>
</comment>
<dbReference type="SUPFAM" id="SSF54373">
    <property type="entry name" value="FAD-linked reductases, C-terminal domain"/>
    <property type="match status" value="1"/>
</dbReference>
<dbReference type="AlphaFoldDB" id="A0A4R5UJI2"/>
<evidence type="ECO:0000256" key="2">
    <source>
        <dbReference type="ARBA" id="ARBA00005833"/>
    </source>
</evidence>
<evidence type="ECO:0000313" key="9">
    <source>
        <dbReference type="Proteomes" id="UP000295238"/>
    </source>
</evidence>
<dbReference type="Gene3D" id="3.50.50.60">
    <property type="entry name" value="FAD/NAD(P)-binding domain"/>
    <property type="match status" value="1"/>
</dbReference>
<keyword evidence="5" id="KW-0073">Auxin biosynthesis</keyword>
<evidence type="ECO:0000256" key="3">
    <source>
        <dbReference type="ARBA" id="ARBA00012535"/>
    </source>
</evidence>
<dbReference type="EC" id="1.13.12.3" evidence="3"/>